<dbReference type="Gene3D" id="3.20.20.450">
    <property type="entry name" value="EAL domain"/>
    <property type="match status" value="1"/>
</dbReference>
<dbReference type="EMBL" id="SACS01000010">
    <property type="protein sequence ID" value="RVU37361.1"/>
    <property type="molecule type" value="Genomic_DNA"/>
</dbReference>
<dbReference type="SUPFAM" id="SSF55785">
    <property type="entry name" value="PYP-like sensor domain (PAS domain)"/>
    <property type="match status" value="2"/>
</dbReference>
<dbReference type="NCBIfam" id="TIGR00229">
    <property type="entry name" value="sensory_box"/>
    <property type="match status" value="1"/>
</dbReference>
<dbReference type="InterPro" id="IPR013783">
    <property type="entry name" value="Ig-like_fold"/>
</dbReference>
<dbReference type="InterPro" id="IPR015943">
    <property type="entry name" value="WD40/YVTN_repeat-like_dom_sf"/>
</dbReference>
<dbReference type="CDD" id="cd00130">
    <property type="entry name" value="PAS"/>
    <property type="match status" value="2"/>
</dbReference>
<dbReference type="CDD" id="cd01949">
    <property type="entry name" value="GGDEF"/>
    <property type="match status" value="1"/>
</dbReference>
<dbReference type="Pfam" id="PF08447">
    <property type="entry name" value="PAS_3"/>
    <property type="match status" value="1"/>
</dbReference>
<dbReference type="InterPro" id="IPR029787">
    <property type="entry name" value="Nucleotide_cyclase"/>
</dbReference>
<dbReference type="PROSITE" id="PS50887">
    <property type="entry name" value="GGDEF"/>
    <property type="match status" value="1"/>
</dbReference>
<gene>
    <name evidence="6" type="ORF">EOE67_10790</name>
</gene>
<dbReference type="InterPro" id="IPR000160">
    <property type="entry name" value="GGDEF_dom"/>
</dbReference>
<evidence type="ECO:0000259" key="4">
    <source>
        <dbReference type="PROSITE" id="PS50883"/>
    </source>
</evidence>
<dbReference type="SUPFAM" id="SSF55073">
    <property type="entry name" value="Nucleotide cyclase"/>
    <property type="match status" value="1"/>
</dbReference>
<dbReference type="Proteomes" id="UP000283077">
    <property type="component" value="Unassembled WGS sequence"/>
</dbReference>
<dbReference type="InterPro" id="IPR043128">
    <property type="entry name" value="Rev_trsase/Diguanyl_cyclase"/>
</dbReference>
<dbReference type="InterPro" id="IPR052155">
    <property type="entry name" value="Biofilm_reg_signaling"/>
</dbReference>
<organism evidence="6 7">
    <name type="scientific">Rheinheimera riviphila</name>
    <dbReference type="NCBI Taxonomy" id="1834037"/>
    <lineage>
        <taxon>Bacteria</taxon>
        <taxon>Pseudomonadati</taxon>
        <taxon>Pseudomonadota</taxon>
        <taxon>Gammaproteobacteria</taxon>
        <taxon>Chromatiales</taxon>
        <taxon>Chromatiaceae</taxon>
        <taxon>Rheinheimera</taxon>
    </lineage>
</organism>
<dbReference type="PANTHER" id="PTHR44757">
    <property type="entry name" value="DIGUANYLATE CYCLASE DGCP"/>
    <property type="match status" value="1"/>
</dbReference>
<dbReference type="InterPro" id="IPR013655">
    <property type="entry name" value="PAS_fold_3"/>
</dbReference>
<dbReference type="InterPro" id="IPR035965">
    <property type="entry name" value="PAS-like_dom_sf"/>
</dbReference>
<dbReference type="SMART" id="SM00086">
    <property type="entry name" value="PAC"/>
    <property type="match status" value="2"/>
</dbReference>
<sequence length="1506" mass="171208">MRKLLNWLGLVCLLTLCGQASQAAELKPLLQPLTIEQGLSRGSVRNLHIDQDGFLWIATSNGLNRFDATRNLIVGADDAKIAGLDFNQVFEHLPNQIWAVASQVGIFRIDKTTGAIKLVLDLAAQEQLDMPTLSEVIIEDDDHLLLAINSGVYRYSLKTGQLNELFNFKQADTELSWVRQLWLYQQQLLVGTNRGLFHVDLKTGQHQQIKLTVEQAKPNQLMVRHIYAANDQLFISAGSSLFQLPLADLQQPVSQWQPKRLLTDIRISRLLQHQDRLLLATSSGLFEYDTMLSSSKFMWRFSQGNQDIGQDLITDLVATADGGLWLASRDEGVYYWHPRSTAFTNIRLKNLEQRAENNQQLMLNFGAQALAEGGNNQLWVGSGYGLQLLDLSSGQFKEFNYPADIPADFGQSLSRIYRESDNRLWLRSSTSLRYFSVTDRQFLPAPLLDATQQKLLTTSAQGHWRDEQGDFWFYNLDQYYRYRPAQGVVEPLPGLAEKVPPQLAGRFLGAVPNQPHKIILSANDRLWLYDSQQQQASLMFQTADYQPALQRFADKMSVDPQGILWITFNGIGLLGFDPALKLVHHFHEQQQLLSNNVYSSELDNDGHLWFSGNYGLSRLDTRSLRIEHFSRKDGLASYAFNIGASTRLRNGDLVFGSRQGLTLVDASRFVEQPLAPQIAITAIRGLDQSGTAALGNLNGQTFSFNYDVPGIEVQFSSLNFRDSSKISYRLWLEGEQRLDYPVQSSPQIVFPQLQPGSYRFNVAAMSPMTGLESAPAQIQLNITAAPWRTQTAYVSYAVLFLLFTLLWWRNRRRQRRLLAQAHQKVKISEQRLKQALEAVESGAWEWHSHKNSIFAQRVHSMLGYSEALDPLTMQQHLSLIHVDDREAYQQAWQRFTSAPDKTFDHSYRMQHKNGHWLWFRDIGKVTELSSQQKIERVIGTYSNITETRATKEKARLFGEAFQQTRDWVVLLDLEQRVIAANQSFSDVFGNMDEYLTNPRVHDLGISLNRRRFYTKLLAGMTVNQHWQGEELVQCPDGSERPTLINITAVGDDLQVEFFVLVFTDITAQKQAEDDLRYLASYDTLTGLPNRALLMDRIYHGIEQAKRERRSLALCFIDLDKFKQINDSLGHDIGDLLLKKVAKRLTDTLRLTDTVARLGGDEFVVLLEAYKNDDNISHVARKMIKTIGEPMQLGAHIVSVSPSIGIAVFPEDAHDAKELLKHADVAMYHAKDSGRNNFQFFINEMNEKAYMQLARETKLRSAYQQSEFFNFYQPIYDSRQQKVVGAEVLMRWQSDVGLVPPNDFIPLAEDLNLIVPMTLTLLERALCDLQQWHQAGFSLYLSVNLSTRHLEQDDLAIQTSNLLQKYQLPASCLRFEVTESALMQDHQSAIATMLALSELGIQLALDDFGTGYSSLKYLKELPIDAIKIDRSFVKDIGIDSNDETIIDAMLSMANSLGMYCIAEGVETEQQLAFFSQRQCYLIQGYLFGKPMPAAEFTARLASERELI</sequence>
<evidence type="ECO:0000256" key="1">
    <source>
        <dbReference type="ARBA" id="ARBA00001946"/>
    </source>
</evidence>
<dbReference type="Gene3D" id="3.30.70.270">
    <property type="match status" value="1"/>
</dbReference>
<feature type="signal peptide" evidence="2">
    <location>
        <begin position="1"/>
        <end position="23"/>
    </location>
</feature>
<feature type="domain" description="EAL" evidence="4">
    <location>
        <begin position="1251"/>
        <end position="1503"/>
    </location>
</feature>
<dbReference type="FunFam" id="3.30.70.270:FF:000001">
    <property type="entry name" value="Diguanylate cyclase domain protein"/>
    <property type="match status" value="1"/>
</dbReference>
<dbReference type="SUPFAM" id="SSF69322">
    <property type="entry name" value="Tricorn protease domain 2"/>
    <property type="match status" value="1"/>
</dbReference>
<dbReference type="PROSITE" id="PS50113">
    <property type="entry name" value="PAC"/>
    <property type="match status" value="1"/>
</dbReference>
<feature type="chain" id="PRO_5018973668" evidence="2">
    <location>
        <begin position="24"/>
        <end position="1506"/>
    </location>
</feature>
<dbReference type="Pfam" id="PF00990">
    <property type="entry name" value="GGDEF"/>
    <property type="match status" value="1"/>
</dbReference>
<evidence type="ECO:0000313" key="7">
    <source>
        <dbReference type="Proteomes" id="UP000283077"/>
    </source>
</evidence>
<dbReference type="InterPro" id="IPR001610">
    <property type="entry name" value="PAC"/>
</dbReference>
<dbReference type="SMART" id="SM00267">
    <property type="entry name" value="GGDEF"/>
    <property type="match status" value="1"/>
</dbReference>
<keyword evidence="2" id="KW-0732">Signal</keyword>
<feature type="domain" description="GGDEF" evidence="5">
    <location>
        <begin position="1109"/>
        <end position="1242"/>
    </location>
</feature>
<comment type="cofactor">
    <cofactor evidence="1">
        <name>Mg(2+)</name>
        <dbReference type="ChEBI" id="CHEBI:18420"/>
    </cofactor>
</comment>
<evidence type="ECO:0000256" key="2">
    <source>
        <dbReference type="SAM" id="SignalP"/>
    </source>
</evidence>
<dbReference type="GO" id="GO:0003824">
    <property type="term" value="F:catalytic activity"/>
    <property type="evidence" value="ECO:0007669"/>
    <property type="project" value="UniProtKB-ARBA"/>
</dbReference>
<evidence type="ECO:0000259" key="3">
    <source>
        <dbReference type="PROSITE" id="PS50113"/>
    </source>
</evidence>
<dbReference type="Gene3D" id="3.30.450.20">
    <property type="entry name" value="PAS domain"/>
    <property type="match status" value="2"/>
</dbReference>
<dbReference type="PROSITE" id="PS50883">
    <property type="entry name" value="EAL"/>
    <property type="match status" value="1"/>
</dbReference>
<dbReference type="InterPro" id="IPR000014">
    <property type="entry name" value="PAS"/>
</dbReference>
<dbReference type="InterPro" id="IPR001633">
    <property type="entry name" value="EAL_dom"/>
</dbReference>
<dbReference type="SMART" id="SM00052">
    <property type="entry name" value="EAL"/>
    <property type="match status" value="1"/>
</dbReference>
<comment type="caution">
    <text evidence="6">The sequence shown here is derived from an EMBL/GenBank/DDBJ whole genome shotgun (WGS) entry which is preliminary data.</text>
</comment>
<dbReference type="PANTHER" id="PTHR44757:SF2">
    <property type="entry name" value="BIOFILM ARCHITECTURE MAINTENANCE PROTEIN MBAA"/>
    <property type="match status" value="1"/>
</dbReference>
<dbReference type="SUPFAM" id="SSF63829">
    <property type="entry name" value="Calcium-dependent phosphotriesterase"/>
    <property type="match status" value="1"/>
</dbReference>
<reference evidence="6 7" key="1">
    <citation type="submission" date="2019-01" db="EMBL/GenBank/DDBJ databases">
        <authorList>
            <person name="Chen W.-M."/>
        </authorList>
    </citation>
    <scope>NUCLEOTIDE SEQUENCE [LARGE SCALE GENOMIC DNA]</scope>
    <source>
        <strain evidence="6 7">KYPC3</strain>
    </source>
</reference>
<dbReference type="Gene3D" id="2.60.40.10">
    <property type="entry name" value="Immunoglobulins"/>
    <property type="match status" value="1"/>
</dbReference>
<dbReference type="InterPro" id="IPR035919">
    <property type="entry name" value="EAL_sf"/>
</dbReference>
<keyword evidence="7" id="KW-1185">Reference proteome</keyword>
<evidence type="ECO:0000313" key="6">
    <source>
        <dbReference type="EMBL" id="RVU37361.1"/>
    </source>
</evidence>
<dbReference type="SUPFAM" id="SSF141868">
    <property type="entry name" value="EAL domain-like"/>
    <property type="match status" value="1"/>
</dbReference>
<dbReference type="OrthoDB" id="8553030at2"/>
<accession>A0A437QS78</accession>
<dbReference type="Gene3D" id="2.130.10.10">
    <property type="entry name" value="YVTN repeat-like/Quinoprotein amine dehydrogenase"/>
    <property type="match status" value="3"/>
</dbReference>
<protein>
    <submittedName>
        <fullName evidence="6">EAL domain-containing protein</fullName>
    </submittedName>
</protein>
<name>A0A437QS78_9GAMM</name>
<feature type="domain" description="PAC" evidence="3">
    <location>
        <begin position="1026"/>
        <end position="1077"/>
    </location>
</feature>
<dbReference type="RefSeq" id="WP_127699089.1">
    <property type="nucleotide sequence ID" value="NZ_SACS01000010.1"/>
</dbReference>
<dbReference type="NCBIfam" id="TIGR00254">
    <property type="entry name" value="GGDEF"/>
    <property type="match status" value="1"/>
</dbReference>
<dbReference type="CDD" id="cd01948">
    <property type="entry name" value="EAL"/>
    <property type="match status" value="1"/>
</dbReference>
<dbReference type="Pfam" id="PF00563">
    <property type="entry name" value="EAL"/>
    <property type="match status" value="1"/>
</dbReference>
<dbReference type="Pfam" id="PF13426">
    <property type="entry name" value="PAS_9"/>
    <property type="match status" value="1"/>
</dbReference>
<dbReference type="InterPro" id="IPR000700">
    <property type="entry name" value="PAS-assoc_C"/>
</dbReference>
<evidence type="ECO:0000259" key="5">
    <source>
        <dbReference type="PROSITE" id="PS50887"/>
    </source>
</evidence>
<proteinExistence type="predicted"/>